<reference evidence="7" key="2">
    <citation type="submission" date="2015-04" db="EMBL/GenBank/DDBJ databases">
        <authorList>
            <person name="Wilson R.K."/>
            <person name="Warren W."/>
            <person name="Dotson E."/>
            <person name="Oliveira P.L."/>
        </authorList>
    </citation>
    <scope>NUCLEOTIDE SEQUENCE</scope>
</reference>
<dbReference type="InParanoid" id="R4FKD6"/>
<sequence length="276" mass="31864">MKFRAKLAEWMNMKNLAFLATTLSKLTKTCVLKMTKAQFTLLICEENSSPKQILLWCVIDAPQFFNEYDVEGVTRDDKIFLELPTEMLSSSLNTLKSGGSNIITVKIKLTDKMSPCITVEIELSTEYGMTRSCVHDIPVRIIHMDYWKEFKDPPAVDYDATVEIINLKKIRNVIERLKRLCPFIKVGVSSERMLCISAESQAVSCVTLFKNCTLISHKEGEEEQCFRIDAKRLCMLLTCEQLNSRRTLLHFYNNVIHFNLNCDHFFIHFHVATTEE</sequence>
<evidence type="ECO:0000256" key="1">
    <source>
        <dbReference type="ARBA" id="ARBA00004123"/>
    </source>
</evidence>
<dbReference type="PANTHER" id="PTHR12900">
    <property type="entry name" value="MITOTIC AND DNA DAMAGE CHECKPOINT PROTEIN HUS1"/>
    <property type="match status" value="1"/>
</dbReference>
<reference evidence="5" key="1">
    <citation type="submission" date="2013-04" db="EMBL/GenBank/DDBJ databases">
        <title>An insight into the transcriptome of the digestive tract of the blood sucking bug, Rhodnius prolixus.</title>
        <authorList>
            <person name="Ribeiro J.M.C."/>
            <person name="Genta F.A."/>
            <person name="Sorgine M.H.F."/>
            <person name="Paiva-Silva G.O."/>
            <person name="Majerowicz D."/>
            <person name="Medeiros M."/>
            <person name="Koerich L."/>
            <person name="Terra W.R."/>
            <person name="Ferreira C."/>
            <person name="Pimentel A.C."/>
            <person name="Bisch P.M."/>
            <person name="Diniz M.M.P."/>
            <person name="Nascimento R."/>
            <person name="Salmon D."/>
            <person name="Silber A.M."/>
            <person name="Alves M."/>
            <person name="Oliveira M.F."/>
            <person name="Gondim K.C."/>
            <person name="Silva Neto M.A.C."/>
            <person name="Atella G.C."/>
            <person name="Araujo H."/>
            <person name="Dias F.S."/>
            <person name="Polycarpo C.R."/>
            <person name="Fampa P."/>
            <person name="Melo A.C."/>
            <person name="Tanaka A.S."/>
            <person name="Balczun C."/>
            <person name="Oliveira J.H.M."/>
            <person name="Goncalves R."/>
            <person name="Lazoski C."/>
            <person name="Pereira M.A."/>
            <person name="Rivera-Pomar R."/>
            <person name="Diambra L."/>
            <person name="Schaub G.A."/>
            <person name="Garcia E.S."/>
            <person name="Azambuja P."/>
            <person name="Braz G.R.C."/>
            <person name="Oliveira P.L."/>
        </authorList>
    </citation>
    <scope>NUCLEOTIDE SEQUENCE</scope>
</reference>
<dbReference type="InterPro" id="IPR016580">
    <property type="entry name" value="HUS1"/>
</dbReference>
<keyword evidence="3" id="KW-0539">Nucleus</keyword>
<dbReference type="GO" id="GO:0035861">
    <property type="term" value="C:site of double-strand break"/>
    <property type="evidence" value="ECO:0007669"/>
    <property type="project" value="TreeGrafter"/>
</dbReference>
<dbReference type="PIRSF" id="PIRSF011312">
    <property type="entry name" value="Cell_cycle_HUS1"/>
    <property type="match status" value="1"/>
</dbReference>
<dbReference type="EMBL" id="ACPB03017954">
    <property type="status" value="NOT_ANNOTATED_CDS"/>
    <property type="molecule type" value="Genomic_DNA"/>
</dbReference>
<dbReference type="Gene3D" id="3.70.10.10">
    <property type="match status" value="1"/>
</dbReference>
<comment type="similarity">
    <text evidence="2 4">Belongs to the HUS1 family.</text>
</comment>
<dbReference type="GO" id="GO:0000724">
    <property type="term" value="P:double-strand break repair via homologous recombination"/>
    <property type="evidence" value="ECO:0007669"/>
    <property type="project" value="TreeGrafter"/>
</dbReference>
<dbReference type="eggNOG" id="KOG3999">
    <property type="taxonomic scope" value="Eukaryota"/>
</dbReference>
<dbReference type="EMBL" id="GAHY01001898">
    <property type="protein sequence ID" value="JAA75612.1"/>
    <property type="molecule type" value="mRNA"/>
</dbReference>
<keyword evidence="7" id="KW-1185">Reference proteome</keyword>
<name>R4FKD6_RHOPR</name>
<dbReference type="FunCoup" id="R4FKD6">
    <property type="interactions" value="1090"/>
</dbReference>
<evidence type="ECO:0000313" key="5">
    <source>
        <dbReference type="EMBL" id="JAA75612.1"/>
    </source>
</evidence>
<dbReference type="GO" id="GO:0033314">
    <property type="term" value="P:mitotic DNA replication checkpoint signaling"/>
    <property type="evidence" value="ECO:0007669"/>
    <property type="project" value="TreeGrafter"/>
</dbReference>
<dbReference type="OMA" id="CISAESQ"/>
<dbReference type="Proteomes" id="UP000015103">
    <property type="component" value="Unassembled WGS sequence"/>
</dbReference>
<evidence type="ECO:0000313" key="7">
    <source>
        <dbReference type="Proteomes" id="UP000015103"/>
    </source>
</evidence>
<dbReference type="VEuPathDB" id="VectorBase:RPRC004826"/>
<dbReference type="InterPro" id="IPR007150">
    <property type="entry name" value="HUS1/Mec3"/>
</dbReference>
<dbReference type="GO" id="GO:0031573">
    <property type="term" value="P:mitotic intra-S DNA damage checkpoint signaling"/>
    <property type="evidence" value="ECO:0007669"/>
    <property type="project" value="TreeGrafter"/>
</dbReference>
<proteinExistence type="evidence at transcript level"/>
<accession>R4FKD6</accession>
<dbReference type="AlphaFoldDB" id="R4FKD6"/>
<organism evidence="5">
    <name type="scientific">Rhodnius prolixus</name>
    <name type="common">Triatomid bug</name>
    <dbReference type="NCBI Taxonomy" id="13249"/>
    <lineage>
        <taxon>Eukaryota</taxon>
        <taxon>Metazoa</taxon>
        <taxon>Ecdysozoa</taxon>
        <taxon>Arthropoda</taxon>
        <taxon>Hexapoda</taxon>
        <taxon>Insecta</taxon>
        <taxon>Pterygota</taxon>
        <taxon>Neoptera</taxon>
        <taxon>Paraneoptera</taxon>
        <taxon>Hemiptera</taxon>
        <taxon>Heteroptera</taxon>
        <taxon>Panheteroptera</taxon>
        <taxon>Cimicomorpha</taxon>
        <taxon>Reduviidae</taxon>
        <taxon>Triatominae</taxon>
        <taxon>Rhodnius</taxon>
    </lineage>
</organism>
<dbReference type="Pfam" id="PF04005">
    <property type="entry name" value="Hus1"/>
    <property type="match status" value="1"/>
</dbReference>
<dbReference type="GO" id="GO:0000723">
    <property type="term" value="P:telomere maintenance"/>
    <property type="evidence" value="ECO:0007669"/>
    <property type="project" value="TreeGrafter"/>
</dbReference>
<evidence type="ECO:0000256" key="4">
    <source>
        <dbReference type="PIRNR" id="PIRNR011312"/>
    </source>
</evidence>
<dbReference type="EnsemblMetazoa" id="RPRC004826-RA">
    <property type="protein sequence ID" value="RPRC004826-PA"/>
    <property type="gene ID" value="RPRC004826"/>
</dbReference>
<dbReference type="GO" id="GO:0030896">
    <property type="term" value="C:checkpoint clamp complex"/>
    <property type="evidence" value="ECO:0007669"/>
    <property type="project" value="InterPro"/>
</dbReference>
<evidence type="ECO:0000256" key="3">
    <source>
        <dbReference type="ARBA" id="ARBA00023242"/>
    </source>
</evidence>
<evidence type="ECO:0000313" key="6">
    <source>
        <dbReference type="EnsemblMetazoa" id="RPRC004826-PA"/>
    </source>
</evidence>
<dbReference type="HOGENOM" id="CLU_035754_1_0_1"/>
<evidence type="ECO:0000256" key="2">
    <source>
        <dbReference type="ARBA" id="ARBA00005563"/>
    </source>
</evidence>
<dbReference type="PANTHER" id="PTHR12900:SF0">
    <property type="entry name" value="CHECKPOINT PROTEIN"/>
    <property type="match status" value="1"/>
</dbReference>
<dbReference type="GO" id="GO:0006289">
    <property type="term" value="P:nucleotide-excision repair"/>
    <property type="evidence" value="ECO:0007669"/>
    <property type="project" value="TreeGrafter"/>
</dbReference>
<reference evidence="6" key="3">
    <citation type="submission" date="2015-05" db="UniProtKB">
        <authorList>
            <consortium name="EnsemblMetazoa"/>
        </authorList>
    </citation>
    <scope>IDENTIFICATION</scope>
</reference>
<dbReference type="STRING" id="13249.R4FKD6"/>
<protein>
    <recommendedName>
        <fullName evidence="4">Checkpoint protein</fullName>
    </recommendedName>
</protein>
<dbReference type="GO" id="GO:0005730">
    <property type="term" value="C:nucleolus"/>
    <property type="evidence" value="ECO:0007669"/>
    <property type="project" value="InterPro"/>
</dbReference>
<comment type="subcellular location">
    <subcellularLocation>
        <location evidence="1">Nucleus</location>
    </subcellularLocation>
</comment>
<dbReference type="GO" id="GO:0044778">
    <property type="term" value="P:meiotic DNA integrity checkpoint signaling"/>
    <property type="evidence" value="ECO:0007669"/>
    <property type="project" value="TreeGrafter"/>
</dbReference>